<feature type="zinc finger region" description="C3H1-type" evidence="3">
    <location>
        <begin position="232"/>
        <end position="258"/>
    </location>
</feature>
<organism evidence="6 7">
    <name type="scientific">Mytilus galloprovincialis</name>
    <name type="common">Mediterranean mussel</name>
    <dbReference type="NCBI Taxonomy" id="29158"/>
    <lineage>
        <taxon>Eukaryota</taxon>
        <taxon>Metazoa</taxon>
        <taxon>Spiralia</taxon>
        <taxon>Lophotrochozoa</taxon>
        <taxon>Mollusca</taxon>
        <taxon>Bivalvia</taxon>
        <taxon>Autobranchia</taxon>
        <taxon>Pteriomorphia</taxon>
        <taxon>Mytilida</taxon>
        <taxon>Mytiloidea</taxon>
        <taxon>Mytilidae</taxon>
        <taxon>Mytilinae</taxon>
        <taxon>Mytilus</taxon>
    </lineage>
</organism>
<evidence type="ECO:0000256" key="2">
    <source>
        <dbReference type="ARBA" id="ARBA00023172"/>
    </source>
</evidence>
<keyword evidence="7" id="KW-1185">Reference proteome</keyword>
<dbReference type="EMBL" id="UYJE01008315">
    <property type="protein sequence ID" value="VDI62887.1"/>
    <property type="molecule type" value="Genomic_DNA"/>
</dbReference>
<dbReference type="PANTHER" id="PTHR34605:SF5">
    <property type="entry name" value="INTEGRASE_RECOMBINASE XERD HOMOLOG"/>
    <property type="match status" value="1"/>
</dbReference>
<dbReference type="InterPro" id="IPR000571">
    <property type="entry name" value="Znf_CCCH"/>
</dbReference>
<keyword evidence="2" id="KW-0233">DNA recombination</keyword>
<evidence type="ECO:0000259" key="5">
    <source>
        <dbReference type="PROSITE" id="PS50103"/>
    </source>
</evidence>
<dbReference type="Gene3D" id="1.10.443.10">
    <property type="entry name" value="Intergrase catalytic core"/>
    <property type="match status" value="1"/>
</dbReference>
<dbReference type="SUPFAM" id="SSF56349">
    <property type="entry name" value="DNA breaking-rejoining enzymes"/>
    <property type="match status" value="1"/>
</dbReference>
<dbReference type="InterPro" id="IPR052925">
    <property type="entry name" value="Phage_Integrase-like_Recomb"/>
</dbReference>
<dbReference type="Gene3D" id="1.10.150.130">
    <property type="match status" value="1"/>
</dbReference>
<reference evidence="6" key="1">
    <citation type="submission" date="2018-11" db="EMBL/GenBank/DDBJ databases">
        <authorList>
            <person name="Alioto T."/>
            <person name="Alioto T."/>
        </authorList>
    </citation>
    <scope>NUCLEOTIDE SEQUENCE</scope>
</reference>
<dbReference type="GO" id="GO:0006310">
    <property type="term" value="P:DNA recombination"/>
    <property type="evidence" value="ECO:0007669"/>
    <property type="project" value="UniProtKB-KW"/>
</dbReference>
<sequence length="796" mass="91165">MAKMLNDLQSKYDSLEYEIERLRLEKSMSKRTITSPSSDVVDQVQEHINQLQLQNSGVRGKKARKITDFVWPNPLDFLESRHVIDIGNGNQIRTDGLTKKLTLGQVSIEQYGYASIEIMNEMLRSGDLLHGELPDYLCYIQSIFRLAANNVWASVLLYDMEYRDRQALEKFKWGTYISNLREFNLVQKPDSATAKAIQEIQNVSRSANNANYKDQNSGFNSYNKKGKGPFLPDGRTICRRFNTGDCYRKDCKLAHHCAICYAKNHNASQHSTSFQFRQSNSVSTQQSSQPEFNMHGSKKRRNYGSLDPHTWTELLPTSDFDYNFIIDGVTNGFNLMNNLFHSNFVCDFNEPFICKNYKSALENSDKVDLKLRGLNLNWRLRKLVSALGAIPKPNGSVRLIHDASLPEVGGINYYASDTSCKYMDLKDACKIIKEGDFLAKVDLSNAYRSVKVHASNYPYTGLHWRFQGDNQDTFFYDTKLPFGAAQSPSGEELRARLYSSVQKYKACGWSEGTKRTYRTQLNCFHTFCELLDLALVPFSADNVCLYIAYLVDVKSFKYCTIVNYLNIIKHLHKANGLEEPISGNWQIQKVLNGVRRSIGDAQKGAELMTPRLLLIIKANLDLNSQNDICIWSACLMGFYGLLRPGNFLHSGKYVEHRDIQICDVHYHRNGYVIELQWTKTVQFRERKLNIVLPSIVGHPLCPASAIKELLHFHFKRGAKEDSPLLCNLSYQMFISRINSILISNDIKQHITGHSFRRGGATWCLRIGMSDSMIKDIGMWKSDAYLRYTEVDLSRKF</sequence>
<dbReference type="Proteomes" id="UP000596742">
    <property type="component" value="Unassembled WGS sequence"/>
</dbReference>
<dbReference type="SUPFAM" id="SSF47823">
    <property type="entry name" value="lambda integrase-like, N-terminal domain"/>
    <property type="match status" value="1"/>
</dbReference>
<dbReference type="SUPFAM" id="SSF56672">
    <property type="entry name" value="DNA/RNA polymerases"/>
    <property type="match status" value="1"/>
</dbReference>
<comment type="caution">
    <text evidence="6">The sequence shown here is derived from an EMBL/GenBank/DDBJ whole genome shotgun (WGS) entry which is preliminary data.</text>
</comment>
<keyword evidence="3" id="KW-0862">Zinc</keyword>
<dbReference type="InterPro" id="IPR013762">
    <property type="entry name" value="Integrase-like_cat_sf"/>
</dbReference>
<accession>A0A8B6GES7</accession>
<evidence type="ECO:0000313" key="6">
    <source>
        <dbReference type="EMBL" id="VDI62887.1"/>
    </source>
</evidence>
<keyword evidence="3" id="KW-0863">Zinc-finger</keyword>
<feature type="region of interest" description="Disordered" evidence="4">
    <location>
        <begin position="272"/>
        <end position="299"/>
    </location>
</feature>
<evidence type="ECO:0000256" key="4">
    <source>
        <dbReference type="SAM" id="MobiDB-lite"/>
    </source>
</evidence>
<proteinExistence type="predicted"/>
<keyword evidence="1" id="KW-0238">DNA-binding</keyword>
<protein>
    <recommendedName>
        <fullName evidence="5">C3H1-type domain-containing protein</fullName>
    </recommendedName>
</protein>
<dbReference type="AlphaFoldDB" id="A0A8B6GES7"/>
<dbReference type="GO" id="GO:0008270">
    <property type="term" value="F:zinc ion binding"/>
    <property type="evidence" value="ECO:0007669"/>
    <property type="project" value="UniProtKB-KW"/>
</dbReference>
<evidence type="ECO:0000313" key="7">
    <source>
        <dbReference type="Proteomes" id="UP000596742"/>
    </source>
</evidence>
<dbReference type="GO" id="GO:0003677">
    <property type="term" value="F:DNA binding"/>
    <property type="evidence" value="ECO:0007669"/>
    <property type="project" value="UniProtKB-KW"/>
</dbReference>
<dbReference type="PROSITE" id="PS50103">
    <property type="entry name" value="ZF_C3H1"/>
    <property type="match status" value="1"/>
</dbReference>
<dbReference type="PANTHER" id="PTHR34605">
    <property type="entry name" value="PHAGE_INTEGRASE DOMAIN-CONTAINING PROTEIN"/>
    <property type="match status" value="1"/>
</dbReference>
<feature type="domain" description="C3H1-type" evidence="5">
    <location>
        <begin position="232"/>
        <end position="258"/>
    </location>
</feature>
<dbReference type="InterPro" id="IPR011010">
    <property type="entry name" value="DNA_brk_join_enz"/>
</dbReference>
<evidence type="ECO:0000256" key="3">
    <source>
        <dbReference type="PROSITE-ProRule" id="PRU00723"/>
    </source>
</evidence>
<feature type="compositionally biased region" description="Low complexity" evidence="4">
    <location>
        <begin position="278"/>
        <end position="289"/>
    </location>
</feature>
<dbReference type="GO" id="GO:0015074">
    <property type="term" value="P:DNA integration"/>
    <property type="evidence" value="ECO:0007669"/>
    <property type="project" value="InterPro"/>
</dbReference>
<name>A0A8B6GES7_MYTGA</name>
<keyword evidence="3" id="KW-0479">Metal-binding</keyword>
<gene>
    <name evidence="6" type="ORF">MGAL_10B092560</name>
</gene>
<dbReference type="InterPro" id="IPR010998">
    <property type="entry name" value="Integrase_recombinase_N"/>
</dbReference>
<evidence type="ECO:0000256" key="1">
    <source>
        <dbReference type="ARBA" id="ARBA00023125"/>
    </source>
</evidence>
<dbReference type="OrthoDB" id="6087902at2759"/>
<dbReference type="InterPro" id="IPR043502">
    <property type="entry name" value="DNA/RNA_pol_sf"/>
</dbReference>